<accession>A0ABX5PVP3</accession>
<evidence type="ECO:0000313" key="2">
    <source>
        <dbReference type="Proteomes" id="UP000248584"/>
    </source>
</evidence>
<sequence length="110" mass="12755">MISEQHDNYTLLKDEKDDIQDFASFLSRIYDQFKGKNLIVDLLKYEEASLMDLISFLELSNKHRATKQSFVLVNTALSRDEIPDELLVVPTVHEATDVISMEDMERELGF</sequence>
<gene>
    <name evidence="1" type="ORF">LX97_02764</name>
</gene>
<dbReference type="Proteomes" id="UP000248584">
    <property type="component" value="Unassembled WGS sequence"/>
</dbReference>
<dbReference type="RefSeq" id="WP_015363930.1">
    <property type="nucleotide sequence ID" value="NZ_QKZR01000005.1"/>
</dbReference>
<evidence type="ECO:0000313" key="1">
    <source>
        <dbReference type="EMBL" id="PZX38183.1"/>
    </source>
</evidence>
<comment type="caution">
    <text evidence="1">The sequence shown here is derived from an EMBL/GenBank/DDBJ whole genome shotgun (WGS) entry which is preliminary data.</text>
</comment>
<proteinExistence type="predicted"/>
<keyword evidence="2" id="KW-1185">Reference proteome</keyword>
<protein>
    <submittedName>
        <fullName evidence="1">Uncharacterized protein</fullName>
    </submittedName>
</protein>
<name>A0ABX5PVP3_9FLAO</name>
<organism evidence="1 2">
    <name type="scientific">Nonlabens dokdonensis</name>
    <dbReference type="NCBI Taxonomy" id="328515"/>
    <lineage>
        <taxon>Bacteria</taxon>
        <taxon>Pseudomonadati</taxon>
        <taxon>Bacteroidota</taxon>
        <taxon>Flavobacteriia</taxon>
        <taxon>Flavobacteriales</taxon>
        <taxon>Flavobacteriaceae</taxon>
        <taxon>Nonlabens</taxon>
    </lineage>
</organism>
<reference evidence="1 2" key="1">
    <citation type="submission" date="2018-06" db="EMBL/GenBank/DDBJ databases">
        <title>Genomic Encyclopedia of Archaeal and Bacterial Type Strains, Phase II (KMG-II): from individual species to whole genera.</title>
        <authorList>
            <person name="Goeker M."/>
        </authorList>
    </citation>
    <scope>NUCLEOTIDE SEQUENCE [LARGE SCALE GENOMIC DNA]</scope>
    <source>
        <strain evidence="1 2">DSM 17205</strain>
    </source>
</reference>
<dbReference type="EMBL" id="QKZR01000005">
    <property type="protein sequence ID" value="PZX38183.1"/>
    <property type="molecule type" value="Genomic_DNA"/>
</dbReference>